<dbReference type="Proteomes" id="UP000247483">
    <property type="component" value="Unassembled WGS sequence"/>
</dbReference>
<dbReference type="InterPro" id="IPR027417">
    <property type="entry name" value="P-loop_NTPase"/>
</dbReference>
<evidence type="ECO:0000313" key="2">
    <source>
        <dbReference type="Proteomes" id="UP000247483"/>
    </source>
</evidence>
<evidence type="ECO:0000313" key="1">
    <source>
        <dbReference type="EMBL" id="PXZ03482.1"/>
    </source>
</evidence>
<gene>
    <name evidence="1" type="ORF">DKK79_11615</name>
</gene>
<organism evidence="1 2">
    <name type="scientific">Gilliamella apicola</name>
    <dbReference type="NCBI Taxonomy" id="1196095"/>
    <lineage>
        <taxon>Bacteria</taxon>
        <taxon>Pseudomonadati</taxon>
        <taxon>Pseudomonadota</taxon>
        <taxon>Gammaproteobacteria</taxon>
        <taxon>Orbales</taxon>
        <taxon>Orbaceae</taxon>
        <taxon>Gilliamella</taxon>
    </lineage>
</organism>
<sequence length="1346" mass="158076">MSDFYISRKLKENGNIIQQNEVFSSQIKYKFIILLAEPGAGKTALLSNLAKQYKTKFYRANVINTKLSIDKQKILIIDGFDEVAKLNEKSAIESILTKIESINPDITVLSSRSSEWDDIRNTQLICDYLELNPEQIKTYYLLPLDIDEQRCFFNYHCKESNFFDFYTQLSILDLETLISNPQLLYLFIVAYKKELSFGAKSDVFNNAIKYLAQEHNTNTPLFDRCKTDDLIIFAEEIFTKILLSGESGVSLSEKTEIDNFHNLFGLSKVEPKKIKQILDTGLFKQVDSSYLYEPIHRIVAEYCAANYLVKRIKNPSDAITLNSCLSIIAPNNIVRTELRGLLGWMASLGNETIQQEIIKLDPYACIANGDPLLLSQSSKDILINELIKLGKENPFFRASDWHRSFNFKGFISQSMASKIKEVILSNNIDFDIKSLLVSLIEGSESVALFQDELITLLMNLDESAYIRRTALEALIRDSNNNWPFLSIFQRLVKRCGEYDLQYASTITEKFGFHTIGEENVIHLFKKLADLYPKKESRKIVIGERYFIYKLIQSFSLEHITNLLDALTPTIKCICHSKEEYKCQCKVGISKIIGHLLDRYFELVDDNYNAHKLALWLKELRYTQTAKASNSVSVTTLLSNPILKYNIYINLIKLECFSYFYHIAKYRIVHSGIILDFEDRIKLLDYAFNSNNIEIWGLLFFPHDHSWYQNNKEQQISYRRNLRQQALQNDAFMKIWAKDVAYRKSKKKDKTTASLKKLARKSKRAEKRNLARFEHNKEYLDKNESIIHNGKDWGWLTFFAKGYLIDRQKIIKYKDIKFIEEVLINGLQLLKSKLPSLEKLSLYYMLPNEFRNSIIILFATSYVIFKKNRNLNQISKEYLILLMLEHNFYFCEIDKNEKNLFTNEIKKTLFQSNADKELFIQRYMVPQFIYYHESILSLSWLLNMDGWEAINIRYCIEWIQLYPRMNIDNLKVIFTFLCKNHEENKLITIIDEKIKNFLITNDDIIGPPTQNSLTEKKFWFEAAFFFLNDDIDEVWCYLKQEPETIILFYNLVSRWTDYKENWPTLTAKKIYKILDYFIDVCVPTEETQAWSSDNTKEEKEYSTLVALIKYIDKDYKNCFDIFNKLLIDPRFEKLHKYILHHRYEAKKNLILNNYLPPKIQDITDFFDNNKIVSVEGLRAYLIEKLKCYQKELIGLETNPVNVFYHLDQRVDENTARDRIVDWLRPYLAPLDIILNIEAYMSQNNRCDFTATLSINGQEHLLVIEVKGQWHPNLYTAASEQLYERYSIHPNAEEQGIYLVLWFGEQEKVANKKNHSINNAQELKVSIQEKMPKELDGKIDIFVLDVSK</sequence>
<dbReference type="SUPFAM" id="SSF52540">
    <property type="entry name" value="P-loop containing nucleoside triphosphate hydrolases"/>
    <property type="match status" value="1"/>
</dbReference>
<dbReference type="RefSeq" id="WP_110424228.1">
    <property type="nucleotide sequence ID" value="NZ_QGLP01000006.1"/>
</dbReference>
<name>A0A2V4DSF8_9GAMM</name>
<reference evidence="1 2" key="1">
    <citation type="submission" date="2018-05" db="EMBL/GenBank/DDBJ databases">
        <title>Reference genomes for bee gut microbiota database.</title>
        <authorList>
            <person name="Ellegaard K.M."/>
        </authorList>
    </citation>
    <scope>NUCLEOTIDE SEQUENCE [LARGE SCALE GENOMIC DNA]</scope>
    <source>
        <strain evidence="1 2">ESL0177</strain>
    </source>
</reference>
<dbReference type="EMBL" id="QGLP01000006">
    <property type="protein sequence ID" value="PXZ03482.1"/>
    <property type="molecule type" value="Genomic_DNA"/>
</dbReference>
<protein>
    <submittedName>
        <fullName evidence="1">Uncharacterized protein</fullName>
    </submittedName>
</protein>
<accession>A0A2V4DSF8</accession>
<proteinExistence type="predicted"/>
<comment type="caution">
    <text evidence="1">The sequence shown here is derived from an EMBL/GenBank/DDBJ whole genome shotgun (WGS) entry which is preliminary data.</text>
</comment>